<dbReference type="AlphaFoldDB" id="A0ABD0J475"/>
<protein>
    <submittedName>
        <fullName evidence="1">Uncharacterized protein</fullName>
    </submittedName>
</protein>
<feature type="non-terminal residue" evidence="1">
    <location>
        <position position="1"/>
    </location>
</feature>
<accession>A0ABD0J475</accession>
<evidence type="ECO:0000313" key="2">
    <source>
        <dbReference type="Proteomes" id="UP001519460"/>
    </source>
</evidence>
<comment type="caution">
    <text evidence="1">The sequence shown here is derived from an EMBL/GenBank/DDBJ whole genome shotgun (WGS) entry which is preliminary data.</text>
</comment>
<keyword evidence="2" id="KW-1185">Reference proteome</keyword>
<dbReference type="EMBL" id="JACVVK020000662">
    <property type="protein sequence ID" value="KAK7458918.1"/>
    <property type="molecule type" value="Genomic_DNA"/>
</dbReference>
<reference evidence="1 2" key="1">
    <citation type="journal article" date="2023" name="Sci. Data">
        <title>Genome assembly of the Korean intertidal mud-creeper Batillaria attramentaria.</title>
        <authorList>
            <person name="Patra A.K."/>
            <person name="Ho P.T."/>
            <person name="Jun S."/>
            <person name="Lee S.J."/>
            <person name="Kim Y."/>
            <person name="Won Y.J."/>
        </authorList>
    </citation>
    <scope>NUCLEOTIDE SEQUENCE [LARGE SCALE GENOMIC DNA]</scope>
    <source>
        <strain evidence="1">Wonlab-2016</strain>
    </source>
</reference>
<gene>
    <name evidence="1" type="ORF">BaRGS_00039049</name>
</gene>
<organism evidence="1 2">
    <name type="scientific">Batillaria attramentaria</name>
    <dbReference type="NCBI Taxonomy" id="370345"/>
    <lineage>
        <taxon>Eukaryota</taxon>
        <taxon>Metazoa</taxon>
        <taxon>Spiralia</taxon>
        <taxon>Lophotrochozoa</taxon>
        <taxon>Mollusca</taxon>
        <taxon>Gastropoda</taxon>
        <taxon>Caenogastropoda</taxon>
        <taxon>Sorbeoconcha</taxon>
        <taxon>Cerithioidea</taxon>
        <taxon>Batillariidae</taxon>
        <taxon>Batillaria</taxon>
    </lineage>
</organism>
<name>A0ABD0J475_9CAEN</name>
<feature type="non-terminal residue" evidence="1">
    <location>
        <position position="74"/>
    </location>
</feature>
<dbReference type="Proteomes" id="UP001519460">
    <property type="component" value="Unassembled WGS sequence"/>
</dbReference>
<sequence length="74" mass="8413">LGSGSDEQRCPPPFYLGHEGARQCLGIMGQWRQKDWKIRVLAHRQWSTRESLKRCCCLEGAGLCHVGLRAHVTH</sequence>
<evidence type="ECO:0000313" key="1">
    <source>
        <dbReference type="EMBL" id="KAK7458918.1"/>
    </source>
</evidence>
<proteinExistence type="predicted"/>